<sequence length="122" mass="12034">MATERDDDGLESFFAAARGAGRPSDDLVARVLADAAAVQGAGRAPAPAPLPRSGGWFSGLAGALGGWPAVSGVTLAGVAGLVLGFTAPDLVDSWSGGQIWSLSGGVGTMPEIGALWEEAGDV</sequence>
<gene>
    <name evidence="1" type="ORF">HCU73_03800</name>
</gene>
<reference evidence="1 2" key="1">
    <citation type="submission" date="2020-04" db="EMBL/GenBank/DDBJ databases">
        <authorList>
            <person name="Yoon J."/>
        </authorList>
    </citation>
    <scope>NUCLEOTIDE SEQUENCE [LARGE SCALE GENOMIC DNA]</scope>
    <source>
        <strain evidence="1 2">KMU-115</strain>
    </source>
</reference>
<name>A0A7X6GY91_9RHOB</name>
<dbReference type="Proteomes" id="UP000526408">
    <property type="component" value="Unassembled WGS sequence"/>
</dbReference>
<dbReference type="EMBL" id="JAAZQQ010000001">
    <property type="protein sequence ID" value="NKX43703.1"/>
    <property type="molecule type" value="Genomic_DNA"/>
</dbReference>
<accession>A0A7X6GY91</accession>
<evidence type="ECO:0008006" key="3">
    <source>
        <dbReference type="Google" id="ProtNLM"/>
    </source>
</evidence>
<keyword evidence="2" id="KW-1185">Reference proteome</keyword>
<organism evidence="1 2">
    <name type="scientific">Roseicyclus persicicus</name>
    <dbReference type="NCBI Taxonomy" id="2650661"/>
    <lineage>
        <taxon>Bacteria</taxon>
        <taxon>Pseudomonadati</taxon>
        <taxon>Pseudomonadota</taxon>
        <taxon>Alphaproteobacteria</taxon>
        <taxon>Rhodobacterales</taxon>
        <taxon>Roseobacteraceae</taxon>
        <taxon>Roseicyclus</taxon>
    </lineage>
</organism>
<evidence type="ECO:0000313" key="1">
    <source>
        <dbReference type="EMBL" id="NKX43703.1"/>
    </source>
</evidence>
<dbReference type="RefSeq" id="WP_168622055.1">
    <property type="nucleotide sequence ID" value="NZ_JAAZQQ010000001.1"/>
</dbReference>
<protein>
    <recommendedName>
        <fullName evidence="3">Dihydroorotate dehydrogenase</fullName>
    </recommendedName>
</protein>
<dbReference type="AlphaFoldDB" id="A0A7X6GY91"/>
<comment type="caution">
    <text evidence="1">The sequence shown here is derived from an EMBL/GenBank/DDBJ whole genome shotgun (WGS) entry which is preliminary data.</text>
</comment>
<evidence type="ECO:0000313" key="2">
    <source>
        <dbReference type="Proteomes" id="UP000526408"/>
    </source>
</evidence>
<proteinExistence type="predicted"/>